<dbReference type="EMBL" id="JAEUBE010000183">
    <property type="protein sequence ID" value="KAH3667187.1"/>
    <property type="molecule type" value="Genomic_DNA"/>
</dbReference>
<dbReference type="InterPro" id="IPR036465">
    <property type="entry name" value="vWFA_dom_sf"/>
</dbReference>
<dbReference type="SUPFAM" id="SSF53300">
    <property type="entry name" value="vWA-like"/>
    <property type="match status" value="1"/>
</dbReference>
<organism evidence="2 3">
    <name type="scientific">Ogataea philodendri</name>
    <dbReference type="NCBI Taxonomy" id="1378263"/>
    <lineage>
        <taxon>Eukaryota</taxon>
        <taxon>Fungi</taxon>
        <taxon>Dikarya</taxon>
        <taxon>Ascomycota</taxon>
        <taxon>Saccharomycotina</taxon>
        <taxon>Pichiomycetes</taxon>
        <taxon>Pichiales</taxon>
        <taxon>Pichiaceae</taxon>
        <taxon>Ogataea</taxon>
    </lineage>
</organism>
<sequence length="389" mass="44198">MMSVESKIHYSKPQGPPPGSTVSSPIASRLASAQSSDTVVRRAELSTTNEDDIESKYQPLLTHSYKTINRIQSPKTFENYLRLIGKKKKSFFGGNKETKGVAKLFATKVITCFQDGLPFYAHDEAVLNQLIESNCLPRIQQVAQTFGVPGQEYSFYDLSQLCLFKIFFYIDNSGSMRTGNRLQQLHDFLKLFMKINVSTQPLRLKFMNNHQEIYQFLKYNHNVDCDCIETEQQLDLVLSNLVVGGVTPLATNLYELILKPEIRSRKLAQPLLIVTFTDGAPNGDRYKLDKVIKMAQKELKENNMPKRSICYQFAQIGTDLDAGEYLDSLDNDSNIGDVIDCTSPIEIEMKQIARKNKELSTEVNYVKKLLLGAIDISYDSLDEVNHRIY</sequence>
<dbReference type="PANTHER" id="PTHR34706">
    <property type="entry name" value="SLR1338 PROTEIN"/>
    <property type="match status" value="1"/>
</dbReference>
<accession>A0A9P8P8A8</accession>
<evidence type="ECO:0000313" key="2">
    <source>
        <dbReference type="EMBL" id="KAH3667187.1"/>
    </source>
</evidence>
<dbReference type="PANTHER" id="PTHR34706:SF2">
    <property type="entry name" value="RFEF"/>
    <property type="match status" value="1"/>
</dbReference>
<keyword evidence="3" id="KW-1185">Reference proteome</keyword>
<comment type="caution">
    <text evidence="2">The sequence shown here is derived from an EMBL/GenBank/DDBJ whole genome shotgun (WGS) entry which is preliminary data.</text>
</comment>
<name>A0A9P8P8A8_9ASCO</name>
<dbReference type="RefSeq" id="XP_046061999.1">
    <property type="nucleotide sequence ID" value="XM_046203749.1"/>
</dbReference>
<evidence type="ECO:0000313" key="3">
    <source>
        <dbReference type="Proteomes" id="UP000769157"/>
    </source>
</evidence>
<dbReference type="OrthoDB" id="2142040at2759"/>
<gene>
    <name evidence="2" type="ORF">OGAPHI_002836</name>
</gene>
<protein>
    <recommendedName>
        <fullName evidence="4">VWFA domain-containing protein</fullName>
    </recommendedName>
</protein>
<reference evidence="2" key="2">
    <citation type="submission" date="2021-01" db="EMBL/GenBank/DDBJ databases">
        <authorList>
            <person name="Schikora-Tamarit M.A."/>
        </authorList>
    </citation>
    <scope>NUCLEOTIDE SEQUENCE</scope>
    <source>
        <strain evidence="2">CBS6075</strain>
    </source>
</reference>
<dbReference type="Gene3D" id="3.40.50.410">
    <property type="entry name" value="von Willebrand factor, type A domain"/>
    <property type="match status" value="1"/>
</dbReference>
<feature type="region of interest" description="Disordered" evidence="1">
    <location>
        <begin position="1"/>
        <end position="28"/>
    </location>
</feature>
<proteinExistence type="predicted"/>
<evidence type="ECO:0000256" key="1">
    <source>
        <dbReference type="SAM" id="MobiDB-lite"/>
    </source>
</evidence>
<reference evidence="2" key="1">
    <citation type="journal article" date="2021" name="Open Biol.">
        <title>Shared evolutionary footprints suggest mitochondrial oxidative damage underlies multiple complex I losses in fungi.</title>
        <authorList>
            <person name="Schikora-Tamarit M.A."/>
            <person name="Marcet-Houben M."/>
            <person name="Nosek J."/>
            <person name="Gabaldon T."/>
        </authorList>
    </citation>
    <scope>NUCLEOTIDE SEQUENCE</scope>
    <source>
        <strain evidence="2">CBS6075</strain>
    </source>
</reference>
<dbReference type="AlphaFoldDB" id="A0A9P8P8A8"/>
<evidence type="ECO:0008006" key="4">
    <source>
        <dbReference type="Google" id="ProtNLM"/>
    </source>
</evidence>
<dbReference type="Proteomes" id="UP000769157">
    <property type="component" value="Unassembled WGS sequence"/>
</dbReference>
<dbReference type="GeneID" id="70234803"/>